<dbReference type="GO" id="GO:0008374">
    <property type="term" value="F:O-acyltransferase activity"/>
    <property type="evidence" value="ECO:0007669"/>
    <property type="project" value="InterPro"/>
</dbReference>
<dbReference type="AlphaFoldDB" id="A0AAV5QJ39"/>
<dbReference type="Pfam" id="PF02450">
    <property type="entry name" value="LCAT"/>
    <property type="match status" value="1"/>
</dbReference>
<feature type="transmembrane region" description="Helical" evidence="2">
    <location>
        <begin position="41"/>
        <end position="59"/>
    </location>
</feature>
<dbReference type="InterPro" id="IPR003386">
    <property type="entry name" value="LACT/PDAT_acylTrfase"/>
</dbReference>
<feature type="compositionally biased region" description="Basic and acidic residues" evidence="1">
    <location>
        <begin position="1"/>
        <end position="19"/>
    </location>
</feature>
<dbReference type="GeneID" id="90072576"/>
<proteinExistence type="predicted"/>
<dbReference type="SUPFAM" id="SSF53474">
    <property type="entry name" value="alpha/beta-Hydrolases"/>
    <property type="match status" value="1"/>
</dbReference>
<keyword evidence="3" id="KW-0808">Transferase</keyword>
<organism evidence="3 4">
    <name type="scientific">Saccharomycopsis crataegensis</name>
    <dbReference type="NCBI Taxonomy" id="43959"/>
    <lineage>
        <taxon>Eukaryota</taxon>
        <taxon>Fungi</taxon>
        <taxon>Dikarya</taxon>
        <taxon>Ascomycota</taxon>
        <taxon>Saccharomycotina</taxon>
        <taxon>Saccharomycetes</taxon>
        <taxon>Saccharomycopsidaceae</taxon>
        <taxon>Saccharomycopsis</taxon>
    </lineage>
</organism>
<accession>A0AAV5QJ39</accession>
<evidence type="ECO:0000256" key="2">
    <source>
        <dbReference type="SAM" id="Phobius"/>
    </source>
</evidence>
<gene>
    <name evidence="3" type="ORF">DASC09_019220</name>
</gene>
<dbReference type="GO" id="GO:0006629">
    <property type="term" value="P:lipid metabolic process"/>
    <property type="evidence" value="ECO:0007669"/>
    <property type="project" value="InterPro"/>
</dbReference>
<keyword evidence="4" id="KW-1185">Reference proteome</keyword>
<dbReference type="Proteomes" id="UP001360560">
    <property type="component" value="Unassembled WGS sequence"/>
</dbReference>
<keyword evidence="2" id="KW-1133">Transmembrane helix</keyword>
<evidence type="ECO:0000313" key="4">
    <source>
        <dbReference type="Proteomes" id="UP001360560"/>
    </source>
</evidence>
<keyword evidence="2" id="KW-0472">Membrane</keyword>
<evidence type="ECO:0000256" key="1">
    <source>
        <dbReference type="SAM" id="MobiDB-lite"/>
    </source>
</evidence>
<evidence type="ECO:0000313" key="3">
    <source>
        <dbReference type="EMBL" id="GMM34597.1"/>
    </source>
</evidence>
<feature type="region of interest" description="Disordered" evidence="1">
    <location>
        <begin position="1"/>
        <end position="30"/>
    </location>
</feature>
<comment type="caution">
    <text evidence="3">The sequence shown here is derived from an EMBL/GenBank/DDBJ whole genome shotgun (WGS) entry which is preliminary data.</text>
</comment>
<dbReference type="RefSeq" id="XP_064851597.1">
    <property type="nucleotide sequence ID" value="XM_064995525.1"/>
</dbReference>
<sequence length="627" mass="70984">MGDPKKNSAKHRESQHNESPENPSKPSDTTKEASWWLKKRTGVVMVSFIVLLISAFWGVKENSIELQKALDFDFDFDFSDLKGNLPTTLISALNEAKGESTKHQVDTTNDFVVGKYMVKENYTSNNPVVMVPGVISTGLESWGLSGTPECPSEPHFRKRLWGSFYMLKAMFLNKNCWLQHIMLDPETGLDPPNFKIRAAQGFEAADFFITGYWIWNKIVSNLAVLGYGPNEMTLAAYDWRLTYLDLEKRDQYFTKLKDSIEVQYAQNGKKIILVGHSMGSQVIYFFLKWVEAYGKNFGNGGPDWVNTYLDGVVDISGSTLGTPKAVTALLSGEMKDTVQLNSVAVYGLEKFFSRKERVDMLRTFGGIPSMIPKGGDRIWGDLTSSPDDSWVNKTTETSYGSFIKFKEHIGKFSAKNLTLQDTIQFLLDNSPSWFKNRVMSSYSYGITSDPVQLMKNNQDSSKWTNPLECPLPNAPNLTYYCFYGIGNPTERSYTYQEEKEKLISKLNVSMAYGEKDSVTLSDGDGTVSLITHTMCHKWREENSVYNPGNVKVKIVEMKHEPERFDIRGGSKTSEHVDILGSTELNELILKVVSGRGHEIEDRIISQLPEFIKKMGWEDEQSKEVSYK</sequence>
<name>A0AAV5QJ39_9ASCO</name>
<dbReference type="PANTHER" id="PTHR11440">
    <property type="entry name" value="LECITHIN-CHOLESTEROL ACYLTRANSFERASE-RELATED"/>
    <property type="match status" value="1"/>
</dbReference>
<reference evidence="3 4" key="1">
    <citation type="journal article" date="2023" name="Elife">
        <title>Identification of key yeast species and microbe-microbe interactions impacting larval growth of Drosophila in the wild.</title>
        <authorList>
            <person name="Mure A."/>
            <person name="Sugiura Y."/>
            <person name="Maeda R."/>
            <person name="Honda K."/>
            <person name="Sakurai N."/>
            <person name="Takahashi Y."/>
            <person name="Watada M."/>
            <person name="Katoh T."/>
            <person name="Gotoh A."/>
            <person name="Gotoh Y."/>
            <person name="Taniguchi I."/>
            <person name="Nakamura K."/>
            <person name="Hayashi T."/>
            <person name="Katayama T."/>
            <person name="Uemura T."/>
            <person name="Hattori Y."/>
        </authorList>
    </citation>
    <scope>NUCLEOTIDE SEQUENCE [LARGE SCALE GENOMIC DNA]</scope>
    <source>
        <strain evidence="3 4">SC-9</strain>
    </source>
</reference>
<dbReference type="EMBL" id="BTFZ01000003">
    <property type="protein sequence ID" value="GMM34597.1"/>
    <property type="molecule type" value="Genomic_DNA"/>
</dbReference>
<keyword evidence="3" id="KW-0012">Acyltransferase</keyword>
<dbReference type="Gene3D" id="3.40.50.1820">
    <property type="entry name" value="alpha/beta hydrolase"/>
    <property type="match status" value="1"/>
</dbReference>
<protein>
    <submittedName>
        <fullName evidence="3">Phospholipid:diacylglycerol acyltransferase</fullName>
    </submittedName>
</protein>
<dbReference type="InterPro" id="IPR029058">
    <property type="entry name" value="AB_hydrolase_fold"/>
</dbReference>
<keyword evidence="2" id="KW-0812">Transmembrane</keyword>